<evidence type="ECO:0000313" key="2">
    <source>
        <dbReference type="Proteomes" id="UP000316213"/>
    </source>
</evidence>
<gene>
    <name evidence="1" type="ORF">Pla100_20770</name>
</gene>
<dbReference type="AlphaFoldDB" id="A0A5C6AIL5"/>
<accession>A0A5C6AIL5</accession>
<evidence type="ECO:0000313" key="1">
    <source>
        <dbReference type="EMBL" id="TWT98911.1"/>
    </source>
</evidence>
<dbReference type="OrthoDB" id="269669at2"/>
<dbReference type="EMBL" id="SJPM01000003">
    <property type="protein sequence ID" value="TWT98911.1"/>
    <property type="molecule type" value="Genomic_DNA"/>
</dbReference>
<name>A0A5C6AIL5_9BACT</name>
<comment type="caution">
    <text evidence="1">The sequence shown here is derived from an EMBL/GenBank/DDBJ whole genome shotgun (WGS) entry which is preliminary data.</text>
</comment>
<dbReference type="RefSeq" id="WP_146577573.1">
    <property type="nucleotide sequence ID" value="NZ_SJPM01000003.1"/>
</dbReference>
<organism evidence="1 2">
    <name type="scientific">Neorhodopirellula pilleata</name>
    <dbReference type="NCBI Taxonomy" id="2714738"/>
    <lineage>
        <taxon>Bacteria</taxon>
        <taxon>Pseudomonadati</taxon>
        <taxon>Planctomycetota</taxon>
        <taxon>Planctomycetia</taxon>
        <taxon>Pirellulales</taxon>
        <taxon>Pirellulaceae</taxon>
        <taxon>Neorhodopirellula</taxon>
    </lineage>
</organism>
<sequence length="165" mass="18546">MNVSLCRDDAVYSAGGFLKASWRVSRVSLDQLQGVEVSVLWHTEGKGDEDIGVHFFQRYDMSELRQMVTGESQPIQCRLPASPLSYRGTLVKILWGVRVRVFGEDGSEAVAEHPFHLVARKLEPLPVSETLEPCAQRVDAAAPISFRKRLPAVLDRWRARRLSSV</sequence>
<keyword evidence="2" id="KW-1185">Reference proteome</keyword>
<protein>
    <submittedName>
        <fullName evidence="1">Uncharacterized protein</fullName>
    </submittedName>
</protein>
<reference evidence="1 2" key="1">
    <citation type="submission" date="2019-02" db="EMBL/GenBank/DDBJ databases">
        <title>Deep-cultivation of Planctomycetes and their phenomic and genomic characterization uncovers novel biology.</title>
        <authorList>
            <person name="Wiegand S."/>
            <person name="Jogler M."/>
            <person name="Boedeker C."/>
            <person name="Pinto D."/>
            <person name="Vollmers J."/>
            <person name="Rivas-Marin E."/>
            <person name="Kohn T."/>
            <person name="Peeters S.H."/>
            <person name="Heuer A."/>
            <person name="Rast P."/>
            <person name="Oberbeckmann S."/>
            <person name="Bunk B."/>
            <person name="Jeske O."/>
            <person name="Meyerdierks A."/>
            <person name="Storesund J.E."/>
            <person name="Kallscheuer N."/>
            <person name="Luecker S."/>
            <person name="Lage O.M."/>
            <person name="Pohl T."/>
            <person name="Merkel B.J."/>
            <person name="Hornburger P."/>
            <person name="Mueller R.-W."/>
            <person name="Bruemmer F."/>
            <person name="Labrenz M."/>
            <person name="Spormann A.M."/>
            <person name="Op Den Camp H."/>
            <person name="Overmann J."/>
            <person name="Amann R."/>
            <person name="Jetten M.S.M."/>
            <person name="Mascher T."/>
            <person name="Medema M.H."/>
            <person name="Devos D.P."/>
            <person name="Kaster A.-K."/>
            <person name="Ovreas L."/>
            <person name="Rohde M."/>
            <person name="Galperin M.Y."/>
            <person name="Jogler C."/>
        </authorList>
    </citation>
    <scope>NUCLEOTIDE SEQUENCE [LARGE SCALE GENOMIC DNA]</scope>
    <source>
        <strain evidence="1 2">Pla100</strain>
    </source>
</reference>
<proteinExistence type="predicted"/>
<dbReference type="Proteomes" id="UP000316213">
    <property type="component" value="Unassembled WGS sequence"/>
</dbReference>